<reference evidence="6 7" key="1">
    <citation type="submission" date="2018-10" db="EMBL/GenBank/DDBJ databases">
        <authorList>
            <person name="Zhang X."/>
        </authorList>
    </citation>
    <scope>NUCLEOTIDE SEQUENCE [LARGE SCALE GENOMIC DNA]</scope>
    <source>
        <strain evidence="6 7">SK-G1</strain>
    </source>
</reference>
<evidence type="ECO:0000313" key="7">
    <source>
        <dbReference type="Proteomes" id="UP000280960"/>
    </source>
</evidence>
<dbReference type="KEGG" id="bacg:D2962_15535"/>
<dbReference type="InterPro" id="IPR050438">
    <property type="entry name" value="LMW_PTPase"/>
</dbReference>
<comment type="similarity">
    <text evidence="1">Belongs to the low molecular weight phosphotyrosine protein phosphatase family.</text>
</comment>
<dbReference type="SUPFAM" id="SSF52788">
    <property type="entry name" value="Phosphotyrosine protein phosphatases I"/>
    <property type="match status" value="1"/>
</dbReference>
<feature type="active site" evidence="4">
    <location>
        <position position="14"/>
    </location>
</feature>
<proteinExistence type="inferred from homology"/>
<evidence type="ECO:0000259" key="5">
    <source>
        <dbReference type="SMART" id="SM00226"/>
    </source>
</evidence>
<organism evidence="6 7">
    <name type="scientific">Biomaibacter acetigenes</name>
    <dbReference type="NCBI Taxonomy" id="2316383"/>
    <lineage>
        <taxon>Bacteria</taxon>
        <taxon>Bacillati</taxon>
        <taxon>Bacillota</taxon>
        <taxon>Clostridia</taxon>
        <taxon>Thermosediminibacterales</taxon>
        <taxon>Tepidanaerobacteraceae</taxon>
        <taxon>Biomaibacter</taxon>
    </lineage>
</organism>
<dbReference type="InterPro" id="IPR023485">
    <property type="entry name" value="Ptyr_pPase"/>
</dbReference>
<dbReference type="Gene3D" id="3.40.50.2300">
    <property type="match status" value="1"/>
</dbReference>
<name>A0A3G2R8R0_9FIRM</name>
<dbReference type="Proteomes" id="UP000280960">
    <property type="component" value="Chromosome"/>
</dbReference>
<dbReference type="EMBL" id="CP033169">
    <property type="protein sequence ID" value="AYO31826.1"/>
    <property type="molecule type" value="Genomic_DNA"/>
</dbReference>
<dbReference type="PANTHER" id="PTHR11717:SF31">
    <property type="entry name" value="LOW MOLECULAR WEIGHT PROTEIN-TYROSINE-PHOSPHATASE ETP-RELATED"/>
    <property type="match status" value="1"/>
</dbReference>
<feature type="domain" description="Phosphotyrosine protein phosphatase I" evidence="5">
    <location>
        <begin position="2"/>
        <end position="151"/>
    </location>
</feature>
<evidence type="ECO:0000313" key="6">
    <source>
        <dbReference type="EMBL" id="AYO31826.1"/>
    </source>
</evidence>
<accession>A0A3G2R8R0</accession>
<feature type="active site" description="Nucleophile" evidence="4">
    <location>
        <position position="8"/>
    </location>
</feature>
<gene>
    <name evidence="6" type="ORF">D2962_15535</name>
</gene>
<evidence type="ECO:0000256" key="1">
    <source>
        <dbReference type="ARBA" id="ARBA00011063"/>
    </source>
</evidence>
<evidence type="ECO:0000256" key="4">
    <source>
        <dbReference type="PIRSR" id="PIRSR617867-1"/>
    </source>
</evidence>
<evidence type="ECO:0000256" key="2">
    <source>
        <dbReference type="ARBA" id="ARBA00022801"/>
    </source>
</evidence>
<feature type="active site" description="Proton donor" evidence="4">
    <location>
        <position position="125"/>
    </location>
</feature>
<dbReference type="SMART" id="SM00226">
    <property type="entry name" value="LMWPc"/>
    <property type="match status" value="1"/>
</dbReference>
<evidence type="ECO:0000256" key="3">
    <source>
        <dbReference type="ARBA" id="ARBA00022912"/>
    </source>
</evidence>
<keyword evidence="3" id="KW-0904">Protein phosphatase</keyword>
<dbReference type="PRINTS" id="PR00719">
    <property type="entry name" value="LMWPTPASE"/>
</dbReference>
<dbReference type="Pfam" id="PF01451">
    <property type="entry name" value="LMWPc"/>
    <property type="match status" value="1"/>
</dbReference>
<dbReference type="GO" id="GO:0004725">
    <property type="term" value="F:protein tyrosine phosphatase activity"/>
    <property type="evidence" value="ECO:0007669"/>
    <property type="project" value="InterPro"/>
</dbReference>
<dbReference type="AlphaFoldDB" id="A0A3G2R8R0"/>
<dbReference type="InterPro" id="IPR036196">
    <property type="entry name" value="Ptyr_pPase_sf"/>
</dbReference>
<dbReference type="PANTHER" id="PTHR11717">
    <property type="entry name" value="LOW MOLECULAR WEIGHT PROTEIN TYROSINE PHOSPHATASE"/>
    <property type="match status" value="1"/>
</dbReference>
<dbReference type="InterPro" id="IPR017867">
    <property type="entry name" value="Tyr_phospatase_low_mol_wt"/>
</dbReference>
<keyword evidence="2" id="KW-0378">Hydrolase</keyword>
<protein>
    <submittedName>
        <fullName evidence="6">Low molecular weight protein arginine phosphatase</fullName>
    </submittedName>
</protein>
<dbReference type="RefSeq" id="WP_120767292.1">
    <property type="nucleotide sequence ID" value="NZ_CP033169.1"/>
</dbReference>
<keyword evidence="7" id="KW-1185">Reference proteome</keyword>
<sequence>MKRVVFVCTGNTCRSSMAEALFKKILKERGRERDIMVESCGIAAVEGMPASPNAVKVMKEEGIDISSHRARLLSEEILKADLILTMTKNHKDYILNKFPETKGRVFVLEEFASGQRGDENVDISDPYGGDEQTYRRVADEIKEKLKNVLARLEKS</sequence>
<dbReference type="CDD" id="cd16344">
    <property type="entry name" value="LMWPAP"/>
    <property type="match status" value="1"/>
</dbReference>